<reference evidence="3 4" key="1">
    <citation type="submission" date="2019-12" db="EMBL/GenBank/DDBJ databases">
        <title>Nocardia sp. nov. ET3-3 isolated from soil.</title>
        <authorList>
            <person name="Kanchanasin P."/>
            <person name="Tanasupawat S."/>
            <person name="Yuki M."/>
            <person name="Kudo T."/>
        </authorList>
    </citation>
    <scope>NUCLEOTIDE SEQUENCE [LARGE SCALE GENOMIC DNA]</scope>
    <source>
        <strain evidence="3 4">ET3-3</strain>
    </source>
</reference>
<organism evidence="3 4">
    <name type="scientific">Nocardia terrae</name>
    <dbReference type="NCBI Taxonomy" id="2675851"/>
    <lineage>
        <taxon>Bacteria</taxon>
        <taxon>Bacillati</taxon>
        <taxon>Actinomycetota</taxon>
        <taxon>Actinomycetes</taxon>
        <taxon>Mycobacteriales</taxon>
        <taxon>Nocardiaceae</taxon>
        <taxon>Nocardia</taxon>
    </lineage>
</organism>
<keyword evidence="4" id="KW-1185">Reference proteome</keyword>
<dbReference type="InterPro" id="IPR009057">
    <property type="entry name" value="Homeodomain-like_sf"/>
</dbReference>
<dbReference type="EMBL" id="WRPP01000001">
    <property type="protein sequence ID" value="MVU77237.1"/>
    <property type="molecule type" value="Genomic_DNA"/>
</dbReference>
<proteinExistence type="predicted"/>
<evidence type="ECO:0000256" key="1">
    <source>
        <dbReference type="ARBA" id="ARBA00023125"/>
    </source>
</evidence>
<comment type="caution">
    <text evidence="3">The sequence shown here is derived from an EMBL/GenBank/DDBJ whole genome shotgun (WGS) entry which is preliminary data.</text>
</comment>
<evidence type="ECO:0000313" key="3">
    <source>
        <dbReference type="EMBL" id="MVU77237.1"/>
    </source>
</evidence>
<evidence type="ECO:0000313" key="4">
    <source>
        <dbReference type="Proteomes" id="UP000466794"/>
    </source>
</evidence>
<dbReference type="SUPFAM" id="SSF46689">
    <property type="entry name" value="Homeodomain-like"/>
    <property type="match status" value="1"/>
</dbReference>
<dbReference type="Gene3D" id="1.10.357.10">
    <property type="entry name" value="Tetracycline Repressor, domain 2"/>
    <property type="match status" value="1"/>
</dbReference>
<sequence length="235" mass="26015">MSEGLSTKRSLSVTALRMFAERGIDAVSLRELTAAAGQRNKSAAQYHFGTKEQLVREIFEQHTGTVNQRRWELLAEFGYDTRRLSVQELAGALIRPFAELTRPPGGYFLRFLSQVSNPPWVYALTQADPEVTSSLRFVLSTLASRLDRIPEPVLRTRLSLSTTLAVHALANFEHAAPHDNPVDSARSDLFCANLVDATVGILTAPVSETATQLTHQLADAPAEPAWPWYTRIDAD</sequence>
<dbReference type="RefSeq" id="WP_157386608.1">
    <property type="nucleotide sequence ID" value="NZ_WRPP01000001.1"/>
</dbReference>
<dbReference type="Pfam" id="PF00440">
    <property type="entry name" value="TetR_N"/>
    <property type="match status" value="1"/>
</dbReference>
<gene>
    <name evidence="3" type="ORF">GPX89_08245</name>
</gene>
<dbReference type="GO" id="GO:0003677">
    <property type="term" value="F:DNA binding"/>
    <property type="evidence" value="ECO:0007669"/>
    <property type="project" value="UniProtKB-KW"/>
</dbReference>
<feature type="domain" description="HTH tetR-type" evidence="2">
    <location>
        <begin position="14"/>
        <end position="58"/>
    </location>
</feature>
<dbReference type="AlphaFoldDB" id="A0A7K1USB6"/>
<dbReference type="InterPro" id="IPR001647">
    <property type="entry name" value="HTH_TetR"/>
</dbReference>
<protein>
    <submittedName>
        <fullName evidence="3">TetR family transcriptional regulator</fullName>
    </submittedName>
</protein>
<dbReference type="Proteomes" id="UP000466794">
    <property type="component" value="Unassembled WGS sequence"/>
</dbReference>
<accession>A0A7K1USB6</accession>
<name>A0A7K1USB6_9NOCA</name>
<keyword evidence="1" id="KW-0238">DNA-binding</keyword>
<evidence type="ECO:0000259" key="2">
    <source>
        <dbReference type="Pfam" id="PF00440"/>
    </source>
</evidence>